<evidence type="ECO:0000256" key="4">
    <source>
        <dbReference type="ARBA" id="ARBA00022730"/>
    </source>
</evidence>
<keyword evidence="8 10" id="KW-0694">RNA-binding</keyword>
<evidence type="ECO:0000256" key="5">
    <source>
        <dbReference type="ARBA" id="ARBA00022741"/>
    </source>
</evidence>
<keyword evidence="7 10" id="KW-0862">Zinc</keyword>
<dbReference type="InterPro" id="IPR010914">
    <property type="entry name" value="RsgA_GTPase_dom"/>
</dbReference>
<dbReference type="GeneID" id="49611217"/>
<evidence type="ECO:0000256" key="1">
    <source>
        <dbReference type="ARBA" id="ARBA00022490"/>
    </source>
</evidence>
<evidence type="ECO:0000256" key="9">
    <source>
        <dbReference type="ARBA" id="ARBA00023134"/>
    </source>
</evidence>
<feature type="binding site" evidence="10">
    <location>
        <position position="278"/>
    </location>
    <ligand>
        <name>Zn(2+)</name>
        <dbReference type="ChEBI" id="CHEBI:29105"/>
    </ligand>
</feature>
<protein>
    <recommendedName>
        <fullName evidence="10">Small ribosomal subunit biogenesis GTPase RsgA</fullName>
        <ecNumber evidence="10">3.6.1.-</ecNumber>
    </recommendedName>
</protein>
<dbReference type="AlphaFoldDB" id="A0A385ABN6"/>
<organism evidence="13 14">
    <name type="scientific">Latilactobacillus curvatus</name>
    <name type="common">Lactobacillus curvatus</name>
    <dbReference type="NCBI Taxonomy" id="28038"/>
    <lineage>
        <taxon>Bacteria</taxon>
        <taxon>Bacillati</taxon>
        <taxon>Bacillota</taxon>
        <taxon>Bacilli</taxon>
        <taxon>Lactobacillales</taxon>
        <taxon>Lactobacillaceae</taxon>
        <taxon>Latilactobacillus</taxon>
    </lineage>
</organism>
<proteinExistence type="inferred from homology"/>
<feature type="domain" description="EngC GTPase" evidence="11">
    <location>
        <begin position="89"/>
        <end position="239"/>
    </location>
</feature>
<evidence type="ECO:0000256" key="2">
    <source>
        <dbReference type="ARBA" id="ARBA00022517"/>
    </source>
</evidence>
<sequence length="334" mass="36757">MQTQQTAFLIFQSQGHYKVLLNHQELTATISGRYRHLAESTNDLPVVGDQVTGVIYDTDYFQIQGHLPRHTLIQRHNSNKQQRIQTLAANIATIFIVTSANQEFSEARLQRYLTMAWDSGATPVIVLSKTDLVSDSELTTFLDAIASVTFDSVPVITTGQTASNVAATFKPYLTAGQWVTFVGSSGVGKSTLINQLIKEPSVLTSGIRADDDKGRHTTTNRQAYQTASGAFIVDTPGMRELGMTSSMSKALKTVFTDIETLAQDCRFKDCQHQSEPSCAVRAAIDAGSLMPERLADFNKLAIEADYSQLSAREIEQAKVKRLMGSLKTRPTKQN</sequence>
<dbReference type="EC" id="3.6.1.-" evidence="10"/>
<evidence type="ECO:0000256" key="7">
    <source>
        <dbReference type="ARBA" id="ARBA00022833"/>
    </source>
</evidence>
<feature type="binding site" evidence="10">
    <location>
        <position position="265"/>
    </location>
    <ligand>
        <name>Zn(2+)</name>
        <dbReference type="ChEBI" id="CHEBI:29105"/>
    </ligand>
</feature>
<dbReference type="InterPro" id="IPR027417">
    <property type="entry name" value="P-loop_NTPase"/>
</dbReference>
<dbReference type="Gene3D" id="1.10.40.50">
    <property type="entry name" value="Probable gtpase engc, domain 3"/>
    <property type="match status" value="1"/>
</dbReference>
<dbReference type="CDD" id="cd01854">
    <property type="entry name" value="YjeQ_EngC"/>
    <property type="match status" value="1"/>
</dbReference>
<keyword evidence="4 10" id="KW-0699">rRNA-binding</keyword>
<feature type="binding site" evidence="10">
    <location>
        <begin position="128"/>
        <end position="131"/>
    </location>
    <ligand>
        <name>GTP</name>
        <dbReference type="ChEBI" id="CHEBI:37565"/>
    </ligand>
</feature>
<keyword evidence="1 10" id="KW-0963">Cytoplasm</keyword>
<feature type="binding site" evidence="10">
    <location>
        <position position="270"/>
    </location>
    <ligand>
        <name>Zn(2+)</name>
        <dbReference type="ChEBI" id="CHEBI:29105"/>
    </ligand>
</feature>
<dbReference type="GO" id="GO:0005737">
    <property type="term" value="C:cytoplasm"/>
    <property type="evidence" value="ECO:0007669"/>
    <property type="project" value="UniProtKB-SubCell"/>
</dbReference>
<comment type="similarity">
    <text evidence="10">Belongs to the TRAFAC class YlqF/YawG GTPase family. RsgA subfamily.</text>
</comment>
<keyword evidence="9 10" id="KW-0342">GTP-binding</keyword>
<dbReference type="Gene3D" id="3.40.50.300">
    <property type="entry name" value="P-loop containing nucleotide triphosphate hydrolases"/>
    <property type="match status" value="1"/>
</dbReference>
<dbReference type="GO" id="GO:0046872">
    <property type="term" value="F:metal ion binding"/>
    <property type="evidence" value="ECO:0007669"/>
    <property type="project" value="UniProtKB-KW"/>
</dbReference>
<feature type="domain" description="CP-type G" evidence="12">
    <location>
        <begin position="78"/>
        <end position="241"/>
    </location>
</feature>
<keyword evidence="3 10" id="KW-0479">Metal-binding</keyword>
<dbReference type="PANTHER" id="PTHR32120:SF10">
    <property type="entry name" value="SMALL RIBOSOMAL SUBUNIT BIOGENESIS GTPASE RSGA"/>
    <property type="match status" value="1"/>
</dbReference>
<evidence type="ECO:0000256" key="8">
    <source>
        <dbReference type="ARBA" id="ARBA00022884"/>
    </source>
</evidence>
<keyword evidence="5 10" id="KW-0547">Nucleotide-binding</keyword>
<dbReference type="NCBIfam" id="TIGR00157">
    <property type="entry name" value="ribosome small subunit-dependent GTPase A"/>
    <property type="match status" value="1"/>
</dbReference>
<accession>A0A385ABN6</accession>
<dbReference type="RefSeq" id="WP_056966425.1">
    <property type="nucleotide sequence ID" value="NZ_BJOQ01000008.1"/>
</dbReference>
<comment type="function">
    <text evidence="10">One of several proteins that assist in the late maturation steps of the functional core of the 30S ribosomal subunit. Helps release RbfA from mature subunits. May play a role in the assembly of ribosomal proteins into the subunit. Circularly permuted GTPase that catalyzes slow GTP hydrolysis, GTPase activity is stimulated by the 30S ribosomal subunit.</text>
</comment>
<dbReference type="GO" id="GO:0019843">
    <property type="term" value="F:rRNA binding"/>
    <property type="evidence" value="ECO:0007669"/>
    <property type="project" value="UniProtKB-KW"/>
</dbReference>
<dbReference type="PANTHER" id="PTHR32120">
    <property type="entry name" value="SMALL RIBOSOMAL SUBUNIT BIOGENESIS GTPASE RSGA"/>
    <property type="match status" value="1"/>
</dbReference>
<dbReference type="GO" id="GO:0003924">
    <property type="term" value="F:GTPase activity"/>
    <property type="evidence" value="ECO:0007669"/>
    <property type="project" value="UniProtKB-UniRule"/>
</dbReference>
<dbReference type="PROSITE" id="PS51721">
    <property type="entry name" value="G_CP"/>
    <property type="match status" value="1"/>
</dbReference>
<dbReference type="InterPro" id="IPR004881">
    <property type="entry name" value="Ribosome_biogen_GTPase_RsgA"/>
</dbReference>
<dbReference type="Pfam" id="PF03193">
    <property type="entry name" value="RsgA_GTPase"/>
    <property type="match status" value="1"/>
</dbReference>
<evidence type="ECO:0000313" key="14">
    <source>
        <dbReference type="Proteomes" id="UP000257607"/>
    </source>
</evidence>
<dbReference type="InterPro" id="IPR030378">
    <property type="entry name" value="G_CP_dom"/>
</dbReference>
<dbReference type="PROSITE" id="PS50936">
    <property type="entry name" value="ENGC_GTPASE"/>
    <property type="match status" value="1"/>
</dbReference>
<name>A0A385ABN6_LATCU</name>
<reference evidence="13 14" key="1">
    <citation type="submission" date="2018-07" db="EMBL/GenBank/DDBJ databases">
        <title>Lactobacillus curvatus genome sequence.</title>
        <authorList>
            <person name="Prechtl R."/>
        </authorList>
    </citation>
    <scope>NUCLEOTIDE SEQUENCE [LARGE SCALE GENOMIC DNA]</scope>
    <source>
        <strain evidence="13 14">TMW 1.1928</strain>
    </source>
</reference>
<dbReference type="SUPFAM" id="SSF52540">
    <property type="entry name" value="P-loop containing nucleoside triphosphate hydrolases"/>
    <property type="match status" value="1"/>
</dbReference>
<dbReference type="GO" id="GO:0005525">
    <property type="term" value="F:GTP binding"/>
    <property type="evidence" value="ECO:0007669"/>
    <property type="project" value="UniProtKB-UniRule"/>
</dbReference>
<comment type="subcellular location">
    <subcellularLocation>
        <location evidence="10">Cytoplasm</location>
    </subcellularLocation>
</comment>
<evidence type="ECO:0000256" key="6">
    <source>
        <dbReference type="ARBA" id="ARBA00022801"/>
    </source>
</evidence>
<feature type="binding site" evidence="10">
    <location>
        <position position="272"/>
    </location>
    <ligand>
        <name>Zn(2+)</name>
        <dbReference type="ChEBI" id="CHEBI:29105"/>
    </ligand>
</feature>
<dbReference type="Proteomes" id="UP000257607">
    <property type="component" value="Chromosome"/>
</dbReference>
<keyword evidence="2 10" id="KW-0690">Ribosome biogenesis</keyword>
<evidence type="ECO:0000259" key="11">
    <source>
        <dbReference type="PROSITE" id="PS50936"/>
    </source>
</evidence>
<keyword evidence="6 10" id="KW-0378">Hydrolase</keyword>
<dbReference type="EMBL" id="CP031003">
    <property type="protein sequence ID" value="AXN35034.1"/>
    <property type="molecule type" value="Genomic_DNA"/>
</dbReference>
<comment type="subunit">
    <text evidence="10">Monomer. Associates with 30S ribosomal subunit, binds 16S rRNA.</text>
</comment>
<feature type="binding site" evidence="10">
    <location>
        <begin position="183"/>
        <end position="191"/>
    </location>
    <ligand>
        <name>GTP</name>
        <dbReference type="ChEBI" id="CHEBI:37565"/>
    </ligand>
</feature>
<comment type="cofactor">
    <cofactor evidence="10">
        <name>Zn(2+)</name>
        <dbReference type="ChEBI" id="CHEBI:29105"/>
    </cofactor>
    <text evidence="10">Binds 1 zinc ion per subunit.</text>
</comment>
<evidence type="ECO:0000313" key="13">
    <source>
        <dbReference type="EMBL" id="AXN35034.1"/>
    </source>
</evidence>
<evidence type="ECO:0000256" key="3">
    <source>
        <dbReference type="ARBA" id="ARBA00022723"/>
    </source>
</evidence>
<dbReference type="GO" id="GO:0042274">
    <property type="term" value="P:ribosomal small subunit biogenesis"/>
    <property type="evidence" value="ECO:0007669"/>
    <property type="project" value="UniProtKB-UniRule"/>
</dbReference>
<dbReference type="HAMAP" id="MF_01820">
    <property type="entry name" value="GTPase_RsgA"/>
    <property type="match status" value="1"/>
</dbReference>
<evidence type="ECO:0000259" key="12">
    <source>
        <dbReference type="PROSITE" id="PS51721"/>
    </source>
</evidence>
<evidence type="ECO:0000256" key="10">
    <source>
        <dbReference type="HAMAP-Rule" id="MF_01820"/>
    </source>
</evidence>
<gene>
    <name evidence="10 13" type="primary">rsgA</name>
    <name evidence="13" type="ORF">DT351_01075</name>
</gene>